<evidence type="ECO:0000313" key="4">
    <source>
        <dbReference type="Proteomes" id="UP000198604"/>
    </source>
</evidence>
<dbReference type="InterPro" id="IPR013560">
    <property type="entry name" value="DUF1722"/>
</dbReference>
<organism evidence="3 4">
    <name type="scientific">Streptococcus varani</name>
    <dbReference type="NCBI Taxonomy" id="1608583"/>
    <lineage>
        <taxon>Bacteria</taxon>
        <taxon>Bacillati</taxon>
        <taxon>Bacillota</taxon>
        <taxon>Bacilli</taxon>
        <taxon>Lactobacillales</taxon>
        <taxon>Streptococcaceae</taxon>
        <taxon>Streptococcus</taxon>
    </lineage>
</organism>
<protein>
    <recommendedName>
        <fullName evidence="1">DUF1722 domain-containing protein</fullName>
    </recommendedName>
</protein>
<evidence type="ECO:0000313" key="2">
    <source>
        <dbReference type="EMBL" id="CQR24954.1"/>
    </source>
</evidence>
<feature type="domain" description="DUF1722" evidence="1">
    <location>
        <begin position="47"/>
        <end position="155"/>
    </location>
</feature>
<evidence type="ECO:0000259" key="1">
    <source>
        <dbReference type="Pfam" id="PF08349"/>
    </source>
</evidence>
<accession>A0A0E4CSS3</accession>
<evidence type="ECO:0000313" key="3">
    <source>
        <dbReference type="EMBL" id="CQR24958.1"/>
    </source>
</evidence>
<dbReference type="EMBL" id="CTEN01000003">
    <property type="protein sequence ID" value="CQR24954.1"/>
    <property type="molecule type" value="Genomic_DNA"/>
</dbReference>
<dbReference type="Proteomes" id="UP000198604">
    <property type="component" value="Unassembled WGS sequence"/>
</dbReference>
<dbReference type="STRING" id="1608583.BN1356_01300"/>
<dbReference type="OrthoDB" id="9782576at2"/>
<dbReference type="EMBL" id="CTEN01000003">
    <property type="protein sequence ID" value="CQR24958.1"/>
    <property type="molecule type" value="Genomic_DNA"/>
</dbReference>
<sequence>MSQQDIFQQELFLNLDEVYQEQIRQSYQYIHSLGEMKAIEQEWAKYKYLILEHSHKIYLQIRHLLKDKQAFPGQEFLILICQALQEKTDRLTKVNSIDHVWGYFKNTATQEEKEIYKNMLDSFIGDEIELSEMKAFLYALTKKYHVHYLLESYYFINIQP</sequence>
<reference evidence="3" key="1">
    <citation type="submission" date="2015-03" db="EMBL/GenBank/DDBJ databases">
        <authorList>
            <person name="Urmite Genomes Urmite Genomes"/>
        </authorList>
    </citation>
    <scope>NUCLEOTIDE SEQUENCE [LARGE SCALE GENOMIC DNA]</scope>
    <source>
        <strain evidence="3">FF10</strain>
    </source>
</reference>
<name>A0A0E4CSS3_9STRE</name>
<proteinExistence type="predicted"/>
<dbReference type="Pfam" id="PF08349">
    <property type="entry name" value="DUF1722"/>
    <property type="match status" value="1"/>
</dbReference>
<dbReference type="AlphaFoldDB" id="A0A0E4CSS3"/>
<reference evidence="4" key="2">
    <citation type="submission" date="2015-03" db="EMBL/GenBank/DDBJ databases">
        <authorList>
            <person name="Urmite Genomes"/>
        </authorList>
    </citation>
    <scope>NUCLEOTIDE SEQUENCE [LARGE SCALE GENOMIC DNA]</scope>
    <source>
        <strain evidence="4">FF10</strain>
    </source>
</reference>
<dbReference type="RefSeq" id="WP_093650563.1">
    <property type="nucleotide sequence ID" value="NZ_CTEN01000003.1"/>
</dbReference>
<gene>
    <name evidence="2" type="ORF">BN1356_01300</name>
    <name evidence="3" type="ORF">BN1356_01305</name>
</gene>
<keyword evidence="4" id="KW-1185">Reference proteome</keyword>